<dbReference type="RefSeq" id="WP_156965393.1">
    <property type="nucleotide sequence ID" value="NZ_JRKS01000016.1"/>
</dbReference>
<protein>
    <submittedName>
        <fullName evidence="1">Uncharacterized protein</fullName>
    </submittedName>
</protein>
<sequence>MNIEPTMSSTYACEVAFVNKQRFNEAVARGDYPCAPPVYGRARVFTARDVFGLWLYGHLTDEGIPPAKAGELACELVSVMRHYPDLQEVLLVRDAFRRRHVCAPSDLQSLIEFRLGKSEPIGVETLDLRQMHKNIAHQFKKLAATYVHPDDAED</sequence>
<dbReference type="Proteomes" id="UP000029917">
    <property type="component" value="Unassembled WGS sequence"/>
</dbReference>
<dbReference type="AlphaFoldDB" id="A0A099FC23"/>
<dbReference type="EMBL" id="JRKS01000016">
    <property type="protein sequence ID" value="KGJ07793.1"/>
    <property type="molecule type" value="Genomic_DNA"/>
</dbReference>
<dbReference type="OrthoDB" id="8455769at2"/>
<dbReference type="STRING" id="690417.IC63_07030"/>
<name>A0A099FC23_9RHOB</name>
<evidence type="ECO:0000313" key="2">
    <source>
        <dbReference type="Proteomes" id="UP000029917"/>
    </source>
</evidence>
<evidence type="ECO:0000313" key="1">
    <source>
        <dbReference type="EMBL" id="KGJ07793.1"/>
    </source>
</evidence>
<reference evidence="1 2" key="2">
    <citation type="submission" date="2014-10" db="EMBL/GenBank/DDBJ databases">
        <title>Paracoccus sanguinis sp. nov., isolated from clinical specimens of New York State patients.</title>
        <authorList>
            <person name="Mingle L.A."/>
            <person name="Cole J.A."/>
            <person name="Lapierre P."/>
            <person name="Musser K.A."/>
        </authorList>
    </citation>
    <scope>NUCLEOTIDE SEQUENCE [LARGE SCALE GENOMIC DNA]</scope>
    <source>
        <strain evidence="1 2">HAMBI 3106</strain>
    </source>
</reference>
<reference evidence="1 2" key="1">
    <citation type="submission" date="2014-09" db="EMBL/GenBank/DDBJ databases">
        <authorList>
            <person name="McGinnis J.M."/>
            <person name="Wolfgang W.J."/>
        </authorList>
    </citation>
    <scope>NUCLEOTIDE SEQUENCE [LARGE SCALE GENOMIC DNA]</scope>
    <source>
        <strain evidence="1 2">HAMBI 3106</strain>
    </source>
</reference>
<gene>
    <name evidence="1" type="ORF">IC63_07030</name>
</gene>
<organism evidence="1 2">
    <name type="scientific">Paracoccus sphaerophysae</name>
    <dbReference type="NCBI Taxonomy" id="690417"/>
    <lineage>
        <taxon>Bacteria</taxon>
        <taxon>Pseudomonadati</taxon>
        <taxon>Pseudomonadota</taxon>
        <taxon>Alphaproteobacteria</taxon>
        <taxon>Rhodobacterales</taxon>
        <taxon>Paracoccaceae</taxon>
        <taxon>Paracoccus</taxon>
    </lineage>
</organism>
<comment type="caution">
    <text evidence="1">The sequence shown here is derived from an EMBL/GenBank/DDBJ whole genome shotgun (WGS) entry which is preliminary data.</text>
</comment>
<keyword evidence="2" id="KW-1185">Reference proteome</keyword>
<accession>A0A099FC23</accession>
<proteinExistence type="predicted"/>